<dbReference type="GO" id="GO:0016787">
    <property type="term" value="F:hydrolase activity"/>
    <property type="evidence" value="ECO:0007669"/>
    <property type="project" value="UniProtKB-KW"/>
</dbReference>
<reference evidence="2 3" key="1">
    <citation type="submission" date="2023-12" db="EMBL/GenBank/DDBJ databases">
        <title>Baltic Sea Cyanobacteria.</title>
        <authorList>
            <person name="Delbaje E."/>
            <person name="Fewer D.P."/>
            <person name="Shishido T.K."/>
        </authorList>
    </citation>
    <scope>NUCLEOTIDE SEQUENCE [LARGE SCALE GENOMIC DNA]</scope>
    <source>
        <strain evidence="2 3">UHCC 0281</strain>
    </source>
</reference>
<evidence type="ECO:0000313" key="2">
    <source>
        <dbReference type="EMBL" id="MEA5443684.1"/>
    </source>
</evidence>
<dbReference type="RefSeq" id="WP_323357662.1">
    <property type="nucleotide sequence ID" value="NZ_JAYGHY010000061.1"/>
</dbReference>
<dbReference type="InterPro" id="IPR050155">
    <property type="entry name" value="HAD-like_hydrolase_sf"/>
</dbReference>
<comment type="caution">
    <text evidence="2">The sequence shown here is derived from an EMBL/GenBank/DDBJ whole genome shotgun (WGS) entry which is preliminary data.</text>
</comment>
<protein>
    <submittedName>
        <fullName evidence="2">HAD family hydrolase</fullName>
    </submittedName>
</protein>
<dbReference type="InterPro" id="IPR036412">
    <property type="entry name" value="HAD-like_sf"/>
</dbReference>
<feature type="coiled-coil region" evidence="1">
    <location>
        <begin position="99"/>
        <end position="126"/>
    </location>
</feature>
<evidence type="ECO:0000256" key="1">
    <source>
        <dbReference type="SAM" id="Coils"/>
    </source>
</evidence>
<dbReference type="EMBL" id="JAYGHY010000061">
    <property type="protein sequence ID" value="MEA5443684.1"/>
    <property type="molecule type" value="Genomic_DNA"/>
</dbReference>
<dbReference type="Pfam" id="PF00702">
    <property type="entry name" value="Hydrolase"/>
    <property type="match status" value="1"/>
</dbReference>
<keyword evidence="1" id="KW-0175">Coiled coil</keyword>
<dbReference type="Proteomes" id="UP001302329">
    <property type="component" value="Unassembled WGS sequence"/>
</dbReference>
<dbReference type="InterPro" id="IPR023214">
    <property type="entry name" value="HAD_sf"/>
</dbReference>
<dbReference type="SUPFAM" id="SSF56784">
    <property type="entry name" value="HAD-like"/>
    <property type="match status" value="1"/>
</dbReference>
<gene>
    <name evidence="2" type="ORF">VB739_14080</name>
</gene>
<sequence length="264" mass="28979">MPERPLLVFDFDGVLVDGMAEYWWSARRAALALVAGGCARGAATAPWQLPEQAPAGFARLRPLIHKGWEMVLMAAELGRPEMDLDAAVADYDTFLARALERWGWSTEQLQRALEDLRQEAIATDLDAWLALHRFYPGVEARLGRLAAEGADWAVLTTKGGAFAARLLAAAGLTPLALYGHEQGSKPSVLGRLVAERDPVERPLWFVEDRRPTLELVRRTPGLEAVRCYLVAWGYLGPGDGEGLAPLGIRWLESAGFEAPLAQWP</sequence>
<accession>A0ABU5SYW4</accession>
<evidence type="ECO:0000313" key="3">
    <source>
        <dbReference type="Proteomes" id="UP001302329"/>
    </source>
</evidence>
<organism evidence="2 3">
    <name type="scientific">Cyanobium gracile UHCC 0281</name>
    <dbReference type="NCBI Taxonomy" id="3110309"/>
    <lineage>
        <taxon>Bacteria</taxon>
        <taxon>Bacillati</taxon>
        <taxon>Cyanobacteriota</taxon>
        <taxon>Cyanophyceae</taxon>
        <taxon>Synechococcales</taxon>
        <taxon>Prochlorococcaceae</taxon>
        <taxon>Cyanobium</taxon>
    </lineage>
</organism>
<dbReference type="Gene3D" id="3.40.50.1000">
    <property type="entry name" value="HAD superfamily/HAD-like"/>
    <property type="match status" value="1"/>
</dbReference>
<dbReference type="PANTHER" id="PTHR43434:SF21">
    <property type="entry name" value="SLL0295 PROTEIN"/>
    <property type="match status" value="1"/>
</dbReference>
<keyword evidence="3" id="KW-1185">Reference proteome</keyword>
<proteinExistence type="predicted"/>
<name>A0ABU5SYW4_9CYAN</name>
<dbReference type="PANTHER" id="PTHR43434">
    <property type="entry name" value="PHOSPHOGLYCOLATE PHOSPHATASE"/>
    <property type="match status" value="1"/>
</dbReference>
<keyword evidence="2" id="KW-0378">Hydrolase</keyword>